<dbReference type="Proteomes" id="UP000283269">
    <property type="component" value="Unassembled WGS sequence"/>
</dbReference>
<proteinExistence type="predicted"/>
<evidence type="ECO:0000313" key="1">
    <source>
        <dbReference type="EMBL" id="PPQ75299.1"/>
    </source>
</evidence>
<dbReference type="AlphaFoldDB" id="A0A409W9Y3"/>
<dbReference type="InParanoid" id="A0A409W9Y3"/>
<accession>A0A409W9Y3</accession>
<dbReference type="EMBL" id="NHYD01003629">
    <property type="protein sequence ID" value="PPQ75299.1"/>
    <property type="molecule type" value="Genomic_DNA"/>
</dbReference>
<dbReference type="OrthoDB" id="3165318at2759"/>
<gene>
    <name evidence="1" type="ORF">CVT25_001997</name>
</gene>
<comment type="caution">
    <text evidence="1">The sequence shown here is derived from an EMBL/GenBank/DDBJ whole genome shotgun (WGS) entry which is preliminary data.</text>
</comment>
<organism evidence="1 2">
    <name type="scientific">Psilocybe cyanescens</name>
    <dbReference type="NCBI Taxonomy" id="93625"/>
    <lineage>
        <taxon>Eukaryota</taxon>
        <taxon>Fungi</taxon>
        <taxon>Dikarya</taxon>
        <taxon>Basidiomycota</taxon>
        <taxon>Agaricomycotina</taxon>
        <taxon>Agaricomycetes</taxon>
        <taxon>Agaricomycetidae</taxon>
        <taxon>Agaricales</taxon>
        <taxon>Agaricineae</taxon>
        <taxon>Strophariaceae</taxon>
        <taxon>Psilocybe</taxon>
    </lineage>
</organism>
<name>A0A409W9Y3_PSICY</name>
<evidence type="ECO:0000313" key="2">
    <source>
        <dbReference type="Proteomes" id="UP000283269"/>
    </source>
</evidence>
<protein>
    <submittedName>
        <fullName evidence="1">Uncharacterized protein</fullName>
    </submittedName>
</protein>
<keyword evidence="2" id="KW-1185">Reference proteome</keyword>
<reference evidence="1 2" key="1">
    <citation type="journal article" date="2018" name="Evol. Lett.">
        <title>Horizontal gene cluster transfer increased hallucinogenic mushroom diversity.</title>
        <authorList>
            <person name="Reynolds H.T."/>
            <person name="Vijayakumar V."/>
            <person name="Gluck-Thaler E."/>
            <person name="Korotkin H.B."/>
            <person name="Matheny P.B."/>
            <person name="Slot J.C."/>
        </authorList>
    </citation>
    <scope>NUCLEOTIDE SEQUENCE [LARGE SCALE GENOMIC DNA]</scope>
    <source>
        <strain evidence="1 2">2631</strain>
    </source>
</reference>
<sequence>MGGMFPLFLHSKTSVCPILSIHLTVGDVRTTRDINPFTAADFDAVEGRRLEFLSKDLGHDIDLLLVFDPPKDAGRIFVDFFPVAWKIVSFTATGTSSAVILFTGRAAFIVPQMNSGNIVFSANAQACEPKLGEQCTLKVNEKGVSFLTEAEVGTPGIMKCINDTEAPAKIGLVGQILTQNSFK</sequence>